<organism evidence="3 4">
    <name type="scientific">Archangium gephyra</name>
    <dbReference type="NCBI Taxonomy" id="48"/>
    <lineage>
        <taxon>Bacteria</taxon>
        <taxon>Pseudomonadati</taxon>
        <taxon>Myxococcota</taxon>
        <taxon>Myxococcia</taxon>
        <taxon>Myxococcales</taxon>
        <taxon>Cystobacterineae</taxon>
        <taxon>Archangiaceae</taxon>
        <taxon>Archangium</taxon>
    </lineage>
</organism>
<reference evidence="3 4" key="1">
    <citation type="submission" date="2018-08" db="EMBL/GenBank/DDBJ databases">
        <title>Genomic Encyclopedia of Archaeal and Bacterial Type Strains, Phase II (KMG-II): from individual species to whole genera.</title>
        <authorList>
            <person name="Goeker M."/>
        </authorList>
    </citation>
    <scope>NUCLEOTIDE SEQUENCE [LARGE SCALE GENOMIC DNA]</scope>
    <source>
        <strain evidence="3 4">DSM 2261</strain>
    </source>
</reference>
<name>A0ABX9JZR1_9BACT</name>
<feature type="transmembrane region" description="Helical" evidence="2">
    <location>
        <begin position="137"/>
        <end position="158"/>
    </location>
</feature>
<evidence type="ECO:0000313" key="3">
    <source>
        <dbReference type="EMBL" id="REG30590.1"/>
    </source>
</evidence>
<dbReference type="EMBL" id="QUMU01000006">
    <property type="protein sequence ID" value="REG30590.1"/>
    <property type="molecule type" value="Genomic_DNA"/>
</dbReference>
<dbReference type="Gene3D" id="1.25.40.10">
    <property type="entry name" value="Tetratricopeptide repeat domain"/>
    <property type="match status" value="1"/>
</dbReference>
<keyword evidence="4" id="KW-1185">Reference proteome</keyword>
<gene>
    <name evidence="3" type="ORF">ATI61_10659</name>
</gene>
<accession>A0ABX9JZR1</accession>
<feature type="transmembrane region" description="Helical" evidence="2">
    <location>
        <begin position="111"/>
        <end position="130"/>
    </location>
</feature>
<feature type="region of interest" description="Disordered" evidence="1">
    <location>
        <begin position="164"/>
        <end position="183"/>
    </location>
</feature>
<protein>
    <recommendedName>
        <fullName evidence="5">Tetratricopeptide repeat protein</fullName>
    </recommendedName>
</protein>
<keyword evidence="2" id="KW-0812">Transmembrane</keyword>
<keyword evidence="2" id="KW-1133">Transmembrane helix</keyword>
<proteinExistence type="predicted"/>
<feature type="transmembrane region" description="Helical" evidence="2">
    <location>
        <begin position="26"/>
        <end position="48"/>
    </location>
</feature>
<evidence type="ECO:0000313" key="4">
    <source>
        <dbReference type="Proteomes" id="UP000256345"/>
    </source>
</evidence>
<evidence type="ECO:0000256" key="2">
    <source>
        <dbReference type="SAM" id="Phobius"/>
    </source>
</evidence>
<evidence type="ECO:0000256" key="1">
    <source>
        <dbReference type="SAM" id="MobiDB-lite"/>
    </source>
</evidence>
<keyword evidence="2" id="KW-0472">Membrane</keyword>
<sequence length="880" mass="99997">MVLLLQGTQWLLEALRFTPFSPLSLLLLLVGVLLALLLLLVLLPWLCWPYLGGMFPRLTASISPFLPIGLLLIALSGVVFLGFEWVLNCLWRSSGWGAGFRQLPMVGAFDWIWPWLPTLFTFFVLLLVGAVSLSRRIFHLATILVLLFVTLGVALHAAPSHFEAPPPANTSEAAPPPEERTTSQLAAERFEERVFAPLFHAPNAKPDVFTVGAFGLVLLLGYSWLDRLNLRRSLRPIHVASITDTRGKGPPEARPDLEQLMREHLHRNMPHTPPWLPGGTLQYWQDFAEKQSTRDDHWLMRAMTVALRLIQPPSGLELTCTLVRKAEPGSGAPVWGTPGPPPSHREHYGIRVQMVDLRTRQTLMARTIWSTRSIELAVEQAAYAAVERAFRECKTLPEWVHWEEDDGAALRMYHQGVRTLTRGACGAKPAQKARLLLQRAAKRSPGSALARLQLAEALEACGDYVGAIELYLNVTSRYPRLLVAKYRLASTCRGFRRWGQKMAEEAPTAQRPLARERLQQALTAPHARGLWRPTWLGRCFRLLPAELDTHCLDSLHGVLLNMARRALRQQGGVLRLLHWCLNATDRRLFWHTRLWPPRRQRDYRLATRSALRCVEWHQIELQSAQLRRANRGFSYQRPCLAGRRLWSRILAHRLTREVTWASRIPRNWLGAANFNLACLYALRLETGQRELLSLLMTFDPQVLHSFGDPFFEAYVDALGATDVLQPARPGTTGGSFDDRRRTELLALKALMDLATGLVWHHRRELSWRRHGKLLRTVVAHDDDDRRKTGVDPDARPALEAVARHVVDSHENVQKAIEHLSCSLRDPEGPFSSKTWKWLLQHPDLQALRPQCRFQAWERLIRPEPPPTGPVRTRLEPASAT</sequence>
<feature type="region of interest" description="Disordered" evidence="1">
    <location>
        <begin position="860"/>
        <end position="880"/>
    </location>
</feature>
<evidence type="ECO:0008006" key="5">
    <source>
        <dbReference type="Google" id="ProtNLM"/>
    </source>
</evidence>
<feature type="transmembrane region" description="Helical" evidence="2">
    <location>
        <begin position="60"/>
        <end position="83"/>
    </location>
</feature>
<comment type="caution">
    <text evidence="3">The sequence shown here is derived from an EMBL/GenBank/DDBJ whole genome shotgun (WGS) entry which is preliminary data.</text>
</comment>
<dbReference type="InterPro" id="IPR011990">
    <property type="entry name" value="TPR-like_helical_dom_sf"/>
</dbReference>
<dbReference type="Proteomes" id="UP000256345">
    <property type="component" value="Unassembled WGS sequence"/>
</dbReference>
<dbReference type="SUPFAM" id="SSF48452">
    <property type="entry name" value="TPR-like"/>
    <property type="match status" value="1"/>
</dbReference>